<reference evidence="3 4" key="1">
    <citation type="journal article" date="2015" name="Environ. Microbiol.">
        <title>Metagenome sequence of Elaphomyces granulatus from sporocarp tissue reveals Ascomycota ectomycorrhizal fingerprints of genome expansion and a Proteobacteria-rich microbiome.</title>
        <authorList>
            <person name="Quandt C.A."/>
            <person name="Kohler A."/>
            <person name="Hesse C.N."/>
            <person name="Sharpton T.J."/>
            <person name="Martin F."/>
            <person name="Spatafora J.W."/>
        </authorList>
    </citation>
    <scope>NUCLEOTIDE SEQUENCE [LARGE SCALE GENOMIC DNA]</scope>
    <source>
        <strain evidence="3 4">OSC145934</strain>
    </source>
</reference>
<keyword evidence="4" id="KW-1185">Reference proteome</keyword>
<evidence type="ECO:0000256" key="2">
    <source>
        <dbReference type="SAM" id="MobiDB-lite"/>
    </source>
</evidence>
<organism evidence="3 4">
    <name type="scientific">Elaphomyces granulatus</name>
    <dbReference type="NCBI Taxonomy" id="519963"/>
    <lineage>
        <taxon>Eukaryota</taxon>
        <taxon>Fungi</taxon>
        <taxon>Dikarya</taxon>
        <taxon>Ascomycota</taxon>
        <taxon>Pezizomycotina</taxon>
        <taxon>Eurotiomycetes</taxon>
        <taxon>Eurotiomycetidae</taxon>
        <taxon>Eurotiales</taxon>
        <taxon>Elaphomycetaceae</taxon>
        <taxon>Elaphomyces</taxon>
    </lineage>
</organism>
<feature type="compositionally biased region" description="Pro residues" evidence="2">
    <location>
        <begin position="1"/>
        <end position="17"/>
    </location>
</feature>
<keyword evidence="1" id="KW-0175">Coiled coil</keyword>
<proteinExistence type="predicted"/>
<dbReference type="Proteomes" id="UP000243515">
    <property type="component" value="Unassembled WGS sequence"/>
</dbReference>
<protein>
    <submittedName>
        <fullName evidence="3">Uncharacterized protein</fullName>
    </submittedName>
</protein>
<accession>A0A232M6A6</accession>
<feature type="compositionally biased region" description="Polar residues" evidence="2">
    <location>
        <begin position="275"/>
        <end position="286"/>
    </location>
</feature>
<gene>
    <name evidence="3" type="ORF">Egran_00356</name>
</gene>
<feature type="compositionally biased region" description="Polar residues" evidence="2">
    <location>
        <begin position="192"/>
        <end position="204"/>
    </location>
</feature>
<feature type="compositionally biased region" description="Polar residues" evidence="2">
    <location>
        <begin position="480"/>
        <end position="505"/>
    </location>
</feature>
<feature type="region of interest" description="Disordered" evidence="2">
    <location>
        <begin position="1043"/>
        <end position="1110"/>
    </location>
</feature>
<name>A0A232M6A6_9EURO</name>
<feature type="compositionally biased region" description="Polar residues" evidence="2">
    <location>
        <begin position="52"/>
        <end position="84"/>
    </location>
</feature>
<feature type="non-terminal residue" evidence="3">
    <location>
        <position position="1"/>
    </location>
</feature>
<evidence type="ECO:0000313" key="4">
    <source>
        <dbReference type="Proteomes" id="UP000243515"/>
    </source>
</evidence>
<evidence type="ECO:0000313" key="3">
    <source>
        <dbReference type="EMBL" id="OXV11882.1"/>
    </source>
</evidence>
<evidence type="ECO:0000256" key="1">
    <source>
        <dbReference type="SAM" id="Coils"/>
    </source>
</evidence>
<feature type="region of interest" description="Disordered" evidence="2">
    <location>
        <begin position="403"/>
        <end position="569"/>
    </location>
</feature>
<dbReference type="AlphaFoldDB" id="A0A232M6A6"/>
<comment type="caution">
    <text evidence="3">The sequence shown here is derived from an EMBL/GenBank/DDBJ whole genome shotgun (WGS) entry which is preliminary data.</text>
</comment>
<dbReference type="EMBL" id="NPHW01002241">
    <property type="protein sequence ID" value="OXV11882.1"/>
    <property type="molecule type" value="Genomic_DNA"/>
</dbReference>
<feature type="region of interest" description="Disordered" evidence="2">
    <location>
        <begin position="1"/>
        <end position="355"/>
    </location>
</feature>
<feature type="compositionally biased region" description="Polar residues" evidence="2">
    <location>
        <begin position="599"/>
        <end position="611"/>
    </location>
</feature>
<feature type="compositionally biased region" description="Basic and acidic residues" evidence="2">
    <location>
        <begin position="1088"/>
        <end position="1101"/>
    </location>
</feature>
<sequence length="1110" mass="121541">PPPPPPPPPPPLPPPIPLAYQNELQQGPQVWQPISFPPYSDYPPTHHYDPSVPSQGQPSTPGSHDSVMSTNYGTANVVSAPDTNPDQRHRTSTMTERPFPPGGPAPGAAGTTVDYASLQPPPTLPPKTGYHSLAPSASALGPGGPSDWEHFYFEPGGVDDTRMFQPKEPGFQPSSSGVQLLPCNVPMVNPTGPGSETVGVSSQGPEERSPSPLESRGDAPGRVATPVQPPRSDSLDSRPSPASVGGPSGSIDHVIRAWDRPISPETGAPNENYRHNSVSILGQTAATMEAPAERSMPEQVVEDTPQSALPKEGEVGIESVASTHPSPAKRLDTTPTPKPDGAASQPKAIDPYEDLDPWSKSSLTRFIAMLQKEASAKSNEERYEIFTEFMAKEMKLREILYNIEPQTKDKAPDTPPPSSNEPSMRSKWVGANPEIESGLSSVETDEKKGPQVLESNPLASNVPEDSENITYSPGGRPILAQQNTEPSRTNGQDLHRSTSNPSATSFGPGLAGNMAVRSGTNTRIPRSPSVPPAMMNSPLSPTLIPGGTTKPPEPTYTPFRYSEGPQRGSDDLVFETPAYQAYSALRQASVESGRVMSSHLTQSVGPRTGSLTPAPVRSEQDETFLGLIREKSVAYRRGKRPQADPPSLAVPEALKRNEPPHALEQLRNLIPVPFPGKSQNPTNAALRKEMESFSGDFRYIQGSVETWERSAEERRLRLDKERAARQEETEKHIDALYDDREIGYADIGSLEEESQQSEAQTQLEEERKELNSFLRNVFNPLDKRLKEEIVELKALYERAVDLLDSETKANKELQSSKYDLSHIMNTVNELYAKLEARYEKRLDISLDRERRRKRAERRPFVFLGDSRSLKQVDGDFDRMEKQNDLTAAKERDDRANRLMDFIDEAVMCGLGGHQRLVDDISGKTKKIQTTTIEKCDLPQAEIEGILRSTSALVKFLQEDSESMLHSFGIADSALNDADYSIPVAEARCSNSGTDMFQRLEEEKKKEVARMQQELDSKLNSVRKGPAEITAEIDTLLRSMGKALGPGSGPWGQPPIATAPSSYLPETLAVEPRPPSVRPGGGGDDDPEQKERLRKALEDAKRRNAAKQVPP</sequence>
<feature type="compositionally biased region" description="Basic and acidic residues" evidence="2">
    <location>
        <begin position="205"/>
        <end position="219"/>
    </location>
</feature>
<feature type="region of interest" description="Disordered" evidence="2">
    <location>
        <begin position="599"/>
        <end position="618"/>
    </location>
</feature>
<dbReference type="OrthoDB" id="1883964at2759"/>
<feature type="coiled-coil region" evidence="1">
    <location>
        <begin position="747"/>
        <end position="776"/>
    </location>
</feature>